<dbReference type="Proteomes" id="UP000694888">
    <property type="component" value="Unplaced"/>
</dbReference>
<feature type="domain" description="Thioredoxin" evidence="3">
    <location>
        <begin position="1"/>
        <end position="103"/>
    </location>
</feature>
<dbReference type="InterPro" id="IPR017937">
    <property type="entry name" value="Thioredoxin_CS"/>
</dbReference>
<dbReference type="SUPFAM" id="SSF52833">
    <property type="entry name" value="Thioredoxin-like"/>
    <property type="match status" value="1"/>
</dbReference>
<evidence type="ECO:0000259" key="3">
    <source>
        <dbReference type="PROSITE" id="PS51352"/>
    </source>
</evidence>
<dbReference type="PRINTS" id="PR00421">
    <property type="entry name" value="THIOREDOXIN"/>
</dbReference>
<accession>A0ABM0JRY6</accession>
<sequence length="103" mass="11536">MRVIETKEEFDNLISSEKKLVVIDFFATWCGPCKVIAPFLEKLSEKYPDVVIVKIDVDENADTAEECDVTAMPTIQLFRDGSKVQEVIGANQSKIEEAIVANK</sequence>
<dbReference type="PROSITE" id="PS51352">
    <property type="entry name" value="THIOREDOXIN_2"/>
    <property type="match status" value="1"/>
</dbReference>
<gene>
    <name evidence="5" type="primary">LOC101850088</name>
</gene>
<protein>
    <recommendedName>
        <fullName evidence="2">Thioredoxin</fullName>
    </recommendedName>
</protein>
<keyword evidence="1" id="KW-1015">Disulfide bond</keyword>
<keyword evidence="4" id="KW-1185">Reference proteome</keyword>
<dbReference type="Pfam" id="PF00085">
    <property type="entry name" value="Thioredoxin"/>
    <property type="match status" value="1"/>
</dbReference>
<dbReference type="PIRSF" id="PIRSF000077">
    <property type="entry name" value="Thioredoxin"/>
    <property type="match status" value="1"/>
</dbReference>
<dbReference type="RefSeq" id="XP_005100158.1">
    <property type="nucleotide sequence ID" value="XM_005100101.2"/>
</dbReference>
<dbReference type="InterPro" id="IPR005746">
    <property type="entry name" value="Thioredoxin"/>
</dbReference>
<dbReference type="NCBIfam" id="TIGR01068">
    <property type="entry name" value="thioredoxin"/>
    <property type="match status" value="1"/>
</dbReference>
<reference evidence="5" key="1">
    <citation type="submission" date="2025-08" db="UniProtKB">
        <authorList>
            <consortium name="RefSeq"/>
        </authorList>
    </citation>
    <scope>IDENTIFICATION</scope>
</reference>
<evidence type="ECO:0000256" key="2">
    <source>
        <dbReference type="PIRNR" id="PIRNR000077"/>
    </source>
</evidence>
<dbReference type="PROSITE" id="PS00194">
    <property type="entry name" value="THIOREDOXIN_1"/>
    <property type="match status" value="1"/>
</dbReference>
<dbReference type="PANTHER" id="PTHR46115">
    <property type="entry name" value="THIOREDOXIN-LIKE PROTEIN 1"/>
    <property type="match status" value="1"/>
</dbReference>
<evidence type="ECO:0000313" key="4">
    <source>
        <dbReference type="Proteomes" id="UP000694888"/>
    </source>
</evidence>
<dbReference type="GeneID" id="101850088"/>
<dbReference type="InterPro" id="IPR013766">
    <property type="entry name" value="Thioredoxin_domain"/>
</dbReference>
<dbReference type="InterPro" id="IPR036249">
    <property type="entry name" value="Thioredoxin-like_sf"/>
</dbReference>
<comment type="similarity">
    <text evidence="2">Belongs to the thioredoxin family.</text>
</comment>
<dbReference type="CDD" id="cd02947">
    <property type="entry name" value="TRX_family"/>
    <property type="match status" value="1"/>
</dbReference>
<organism evidence="4 5">
    <name type="scientific">Aplysia californica</name>
    <name type="common">California sea hare</name>
    <dbReference type="NCBI Taxonomy" id="6500"/>
    <lineage>
        <taxon>Eukaryota</taxon>
        <taxon>Metazoa</taxon>
        <taxon>Spiralia</taxon>
        <taxon>Lophotrochozoa</taxon>
        <taxon>Mollusca</taxon>
        <taxon>Gastropoda</taxon>
        <taxon>Heterobranchia</taxon>
        <taxon>Euthyneura</taxon>
        <taxon>Tectipleura</taxon>
        <taxon>Aplysiida</taxon>
        <taxon>Aplysioidea</taxon>
        <taxon>Aplysiidae</taxon>
        <taxon>Aplysia</taxon>
    </lineage>
</organism>
<name>A0ABM0JRY6_APLCA</name>
<proteinExistence type="inferred from homology"/>
<evidence type="ECO:0000313" key="5">
    <source>
        <dbReference type="RefSeq" id="XP_005100158.1"/>
    </source>
</evidence>
<dbReference type="Gene3D" id="3.40.30.10">
    <property type="entry name" value="Glutaredoxin"/>
    <property type="match status" value="1"/>
</dbReference>
<evidence type="ECO:0000256" key="1">
    <source>
        <dbReference type="ARBA" id="ARBA00023157"/>
    </source>
</evidence>